<proteinExistence type="predicted"/>
<accession>A0ACC1WNT7</accession>
<protein>
    <submittedName>
        <fullName evidence="1">Cytochrome P450 family protein</fullName>
    </submittedName>
</protein>
<gene>
    <name evidence="1" type="ORF">OWV82_024133</name>
</gene>
<reference evidence="1 2" key="1">
    <citation type="journal article" date="2023" name="Science">
        <title>Complex scaffold remodeling in plant triterpene biosynthesis.</title>
        <authorList>
            <person name="De La Pena R."/>
            <person name="Hodgson H."/>
            <person name="Liu J.C."/>
            <person name="Stephenson M.J."/>
            <person name="Martin A.C."/>
            <person name="Owen C."/>
            <person name="Harkess A."/>
            <person name="Leebens-Mack J."/>
            <person name="Jimenez L.E."/>
            <person name="Osbourn A."/>
            <person name="Sattely E.S."/>
        </authorList>
    </citation>
    <scope>NUCLEOTIDE SEQUENCE [LARGE SCALE GENOMIC DNA]</scope>
    <source>
        <strain evidence="2">cv. JPN11</strain>
        <tissue evidence="1">Leaf</tissue>
    </source>
</reference>
<sequence>MKIKCDKSRHIVMTLKSGKVRMAANVSESLSLYLISLARLIGKELLKMDYLFLLLALSFLGICIHFLTRNLAAWKFGPVTLPPGPRPFPVLGNILALGKKPHQALTKLSKTYGPILTLKLGSLTTIVISSPEIAKEAFHKHDQALSSRTIMDSLRALDHHKFSIVYLPVSPPWRNLRKVCAIKIFSTKRLDASQAIRRKKVLELLGYVQENCNSGSAVDIGQAAFTTVLNSLSNTFFSIDLAHHESDLSQSFRELACSIMEEAGNPNLADYFPILQFVDPQGSRKRMTSYIARVFGIFDGIINQRLQVRASSTECKEIDDVLDSLLNLVEESSSEFSFNDIKHLLLDLLFAGIDTTSSTVEWAMAELLQNPEKLAKAQNELRGLVGMDGIDKIVEDFALSRFPYLQAIVKETLRLHPPVPFLVPHKAETEVDICGFRVTKNAQILVNIWAMGRDSNIWANPNSFMPKRFSEREIDVNGQDFELIPFGAGRRICPGLSMANRMLHLMLASLLYTFDWKLVDGLKPSEVDMSEKFGLTLHKAEPLLAVPIKP</sequence>
<name>A0ACC1WNT7_MELAZ</name>
<dbReference type="EMBL" id="CM051407">
    <property type="protein sequence ID" value="KAJ4700810.1"/>
    <property type="molecule type" value="Genomic_DNA"/>
</dbReference>
<organism evidence="1 2">
    <name type="scientific">Melia azedarach</name>
    <name type="common">Chinaberry tree</name>
    <dbReference type="NCBI Taxonomy" id="155640"/>
    <lineage>
        <taxon>Eukaryota</taxon>
        <taxon>Viridiplantae</taxon>
        <taxon>Streptophyta</taxon>
        <taxon>Embryophyta</taxon>
        <taxon>Tracheophyta</taxon>
        <taxon>Spermatophyta</taxon>
        <taxon>Magnoliopsida</taxon>
        <taxon>eudicotyledons</taxon>
        <taxon>Gunneridae</taxon>
        <taxon>Pentapetalae</taxon>
        <taxon>rosids</taxon>
        <taxon>malvids</taxon>
        <taxon>Sapindales</taxon>
        <taxon>Meliaceae</taxon>
        <taxon>Melia</taxon>
    </lineage>
</organism>
<keyword evidence="2" id="KW-1185">Reference proteome</keyword>
<dbReference type="Proteomes" id="UP001164539">
    <property type="component" value="Chromosome 14"/>
</dbReference>
<evidence type="ECO:0000313" key="1">
    <source>
        <dbReference type="EMBL" id="KAJ4700810.1"/>
    </source>
</evidence>
<evidence type="ECO:0000313" key="2">
    <source>
        <dbReference type="Proteomes" id="UP001164539"/>
    </source>
</evidence>
<comment type="caution">
    <text evidence="1">The sequence shown here is derived from an EMBL/GenBank/DDBJ whole genome shotgun (WGS) entry which is preliminary data.</text>
</comment>